<evidence type="ECO:0000313" key="3">
    <source>
        <dbReference type="Proteomes" id="UP000015104"/>
    </source>
</evidence>
<dbReference type="EMBL" id="CAEY01000513">
    <property type="status" value="NOT_ANNOTATED_CDS"/>
    <property type="molecule type" value="Genomic_DNA"/>
</dbReference>
<proteinExistence type="predicted"/>
<feature type="compositionally biased region" description="Basic and acidic residues" evidence="1">
    <location>
        <begin position="36"/>
        <end position="49"/>
    </location>
</feature>
<accession>T1KT13</accession>
<evidence type="ECO:0000256" key="1">
    <source>
        <dbReference type="SAM" id="MobiDB-lite"/>
    </source>
</evidence>
<reference evidence="3" key="1">
    <citation type="submission" date="2011-08" db="EMBL/GenBank/DDBJ databases">
        <authorList>
            <person name="Rombauts S."/>
        </authorList>
    </citation>
    <scope>NUCLEOTIDE SEQUENCE</scope>
    <source>
        <strain evidence="3">London</strain>
    </source>
</reference>
<evidence type="ECO:0000313" key="2">
    <source>
        <dbReference type="EnsemblMetazoa" id="tetur20g01560.1"/>
    </source>
</evidence>
<feature type="region of interest" description="Disordered" evidence="1">
    <location>
        <begin position="1"/>
        <end position="56"/>
    </location>
</feature>
<name>T1KT13_TETUR</name>
<dbReference type="Proteomes" id="UP000015104">
    <property type="component" value="Unassembled WGS sequence"/>
</dbReference>
<organism evidence="2 3">
    <name type="scientific">Tetranychus urticae</name>
    <name type="common">Two-spotted spider mite</name>
    <dbReference type="NCBI Taxonomy" id="32264"/>
    <lineage>
        <taxon>Eukaryota</taxon>
        <taxon>Metazoa</taxon>
        <taxon>Ecdysozoa</taxon>
        <taxon>Arthropoda</taxon>
        <taxon>Chelicerata</taxon>
        <taxon>Arachnida</taxon>
        <taxon>Acari</taxon>
        <taxon>Acariformes</taxon>
        <taxon>Trombidiformes</taxon>
        <taxon>Prostigmata</taxon>
        <taxon>Eleutherengona</taxon>
        <taxon>Raphignathae</taxon>
        <taxon>Tetranychoidea</taxon>
        <taxon>Tetranychidae</taxon>
        <taxon>Tetranychus</taxon>
    </lineage>
</organism>
<protein>
    <submittedName>
        <fullName evidence="2">Uncharacterized protein</fullName>
    </submittedName>
</protein>
<sequence>MVFVKPDQLVESPEKRMKNEDDDEKRPKKQAIEQNNETKAKNEKIEKYKMKTQFVE</sequence>
<reference evidence="2" key="2">
    <citation type="submission" date="2015-06" db="UniProtKB">
        <authorList>
            <consortium name="EnsemblMetazoa"/>
        </authorList>
    </citation>
    <scope>IDENTIFICATION</scope>
</reference>
<keyword evidence="3" id="KW-1185">Reference proteome</keyword>
<dbReference type="HOGENOM" id="CLU_3016833_0_0_1"/>
<dbReference type="EnsemblMetazoa" id="tetur20g01560.1">
    <property type="protein sequence ID" value="tetur20g01560.1"/>
    <property type="gene ID" value="tetur20g01560"/>
</dbReference>
<dbReference type="AlphaFoldDB" id="T1KT13"/>